<dbReference type="GO" id="GO:0006629">
    <property type="term" value="P:lipid metabolic process"/>
    <property type="evidence" value="ECO:0007669"/>
    <property type="project" value="InterPro"/>
</dbReference>
<dbReference type="GO" id="GO:0016020">
    <property type="term" value="C:membrane"/>
    <property type="evidence" value="ECO:0007669"/>
    <property type="project" value="TreeGrafter"/>
</dbReference>
<keyword evidence="3" id="KW-1185">Reference proteome</keyword>
<sequence>MNMQVKTHYFKNPKNRDLSEIELDALAQELDAIKQEVIDDLGEKDAKYIRRVYAAVRYTSIAGRACLFAGWFPPTWLLGTTLLGISKILENMEVGHNVMHGQYDWMNDPKFKGQSYEWDNVGTADNWRQTHNFKHHTYTNIKGMDDDIGYGLVRLFPEQRWKAGYLLQPLYCIPFSLLFQWGVAIQNLELGRVIYGKKTWKQLWQEWKPVQNKVTRQLLKDYAFFPALALPLGTALPVLAGNLAANGIRNVWTFSVIFCGHFTKDVEVFPRSVLQNESKGHWYMRQIRGSSNLEGSEFFHIMTGHLSHQIEHHLYPEIPARRYRKMGPKVEAVCKKYGLNYNNATLRKQYGQVIGRILKYAFPFKK</sequence>
<dbReference type="OrthoDB" id="104711at2"/>
<dbReference type="Pfam" id="PF00487">
    <property type="entry name" value="FA_desaturase"/>
    <property type="match status" value="1"/>
</dbReference>
<protein>
    <submittedName>
        <fullName evidence="2">Acyl-CoA desaturase</fullName>
    </submittedName>
</protein>
<dbReference type="PANTHER" id="PTHR19353:SF84">
    <property type="entry name" value="ACYL-COA DELTA-9-DESATURASE, DESB"/>
    <property type="match status" value="1"/>
</dbReference>
<dbReference type="EMBL" id="MKKK01000073">
    <property type="protein sequence ID" value="OEY91819.1"/>
    <property type="molecule type" value="Genomic_DNA"/>
</dbReference>
<evidence type="ECO:0000259" key="1">
    <source>
        <dbReference type="Pfam" id="PF00487"/>
    </source>
</evidence>
<comment type="caution">
    <text evidence="2">The sequence shown here is derived from an EMBL/GenBank/DDBJ whole genome shotgun (WGS) entry which is preliminary data.</text>
</comment>
<accession>A0A1E7QXN8</accession>
<dbReference type="PANTHER" id="PTHR19353">
    <property type="entry name" value="FATTY ACID DESATURASE 2"/>
    <property type="match status" value="1"/>
</dbReference>
<evidence type="ECO:0000313" key="2">
    <source>
        <dbReference type="EMBL" id="OEY91819.1"/>
    </source>
</evidence>
<proteinExistence type="predicted"/>
<name>A0A1E7QXN8_9GAMM</name>
<gene>
    <name evidence="2" type="ORF">BJI46_06705</name>
</gene>
<feature type="domain" description="Fatty acid desaturase" evidence="1">
    <location>
        <begin position="75"/>
        <end position="342"/>
    </location>
</feature>
<evidence type="ECO:0000313" key="3">
    <source>
        <dbReference type="Proteomes" id="UP000185895"/>
    </source>
</evidence>
<reference evidence="2 3" key="1">
    <citation type="submission" date="2016-09" db="EMBL/GenBank/DDBJ databases">
        <authorList>
            <person name="Capua I."/>
            <person name="De Benedictis P."/>
            <person name="Joannis T."/>
            <person name="Lombin L.H."/>
            <person name="Cattoli G."/>
        </authorList>
    </citation>
    <scope>NUCLEOTIDE SEQUENCE [LARGE SCALE GENOMIC DNA]</scope>
    <source>
        <strain evidence="2 3">ANC 4671</strain>
    </source>
</reference>
<dbReference type="GO" id="GO:0016717">
    <property type="term" value="F:oxidoreductase activity, acting on paired donors, with oxidation of a pair of donors resulting in the reduction of molecular oxygen to two molecules of water"/>
    <property type="evidence" value="ECO:0007669"/>
    <property type="project" value="TreeGrafter"/>
</dbReference>
<dbReference type="Proteomes" id="UP000185895">
    <property type="component" value="Unassembled WGS sequence"/>
</dbReference>
<dbReference type="AlphaFoldDB" id="A0A1E7QXN8"/>
<dbReference type="InterPro" id="IPR012171">
    <property type="entry name" value="Fatty_acid_desaturase"/>
</dbReference>
<organism evidence="2 3">
    <name type="scientific">Acinetobacter qingfengensis</name>
    <dbReference type="NCBI Taxonomy" id="1262585"/>
    <lineage>
        <taxon>Bacteria</taxon>
        <taxon>Pseudomonadati</taxon>
        <taxon>Pseudomonadota</taxon>
        <taxon>Gammaproteobacteria</taxon>
        <taxon>Moraxellales</taxon>
        <taxon>Moraxellaceae</taxon>
        <taxon>Acinetobacter</taxon>
    </lineage>
</organism>
<dbReference type="InterPro" id="IPR005804">
    <property type="entry name" value="FA_desaturase_dom"/>
</dbReference>
<dbReference type="STRING" id="1262585.BJI46_06705"/>
<dbReference type="CDD" id="cd03506">
    <property type="entry name" value="Delta6-FADS-like"/>
    <property type="match status" value="1"/>
</dbReference>
<dbReference type="RefSeq" id="WP_070071031.1">
    <property type="nucleotide sequence ID" value="NZ_MKKK01000073.1"/>
</dbReference>